<dbReference type="Proteomes" id="UP000247978">
    <property type="component" value="Unassembled WGS sequence"/>
</dbReference>
<dbReference type="CDD" id="cd01300">
    <property type="entry name" value="YtcJ_like"/>
    <property type="match status" value="1"/>
</dbReference>
<dbReference type="PANTHER" id="PTHR22642">
    <property type="entry name" value="IMIDAZOLONEPROPIONASE"/>
    <property type="match status" value="1"/>
</dbReference>
<dbReference type="Pfam" id="PF07969">
    <property type="entry name" value="Amidohydro_3"/>
    <property type="match status" value="1"/>
</dbReference>
<evidence type="ECO:0000313" key="2">
    <source>
        <dbReference type="EMBL" id="PXW87476.1"/>
    </source>
</evidence>
<proteinExistence type="predicted"/>
<evidence type="ECO:0000259" key="1">
    <source>
        <dbReference type="Pfam" id="PF07969"/>
    </source>
</evidence>
<dbReference type="InterPro" id="IPR033932">
    <property type="entry name" value="YtcJ-like"/>
</dbReference>
<dbReference type="GO" id="GO:0016810">
    <property type="term" value="F:hydrolase activity, acting on carbon-nitrogen (but not peptide) bonds"/>
    <property type="evidence" value="ECO:0007669"/>
    <property type="project" value="InterPro"/>
</dbReference>
<dbReference type="InterPro" id="IPR013108">
    <property type="entry name" value="Amidohydro_3"/>
</dbReference>
<dbReference type="Gene3D" id="3.10.310.70">
    <property type="match status" value="1"/>
</dbReference>
<dbReference type="SUPFAM" id="SSF51556">
    <property type="entry name" value="Metallo-dependent hydrolases"/>
    <property type="match status" value="1"/>
</dbReference>
<evidence type="ECO:0000313" key="3">
    <source>
        <dbReference type="Proteomes" id="UP000247978"/>
    </source>
</evidence>
<keyword evidence="3" id="KW-1185">Reference proteome</keyword>
<comment type="caution">
    <text evidence="2">The sequence shown here is derived from an EMBL/GenBank/DDBJ whole genome shotgun (WGS) entry which is preliminary data.</text>
</comment>
<dbReference type="SUPFAM" id="SSF51338">
    <property type="entry name" value="Composite domain of metallo-dependent hydrolases"/>
    <property type="match status" value="1"/>
</dbReference>
<sequence>MIDSTEKVIADIVFLNGEVITIDDHQTITEAIAIKDNKICSVGSSVRITDFIGENTKIIDLKGRSLLPGFIDSHIHLSIYGTNLLDINCNSPEVQSLEDLYTELRKEVQHVEKGNWIRASGFNENNIVEKRLPTKRELDAISTEHPILIVRVCNHQSIVNSRALKIANIDEKTKNPEGGIIEKDASGHLTGKLIENAHMKISEVASHHEEELKKSMKMASEVFIKHGITSIHDAGGYGDGSKLLEIMQEGTESGDIKLRIYAMIGSLIDSKKFIKEMKEKNIVTGFGNEKFKVGPVKLFSDGSSTGPTLATRKPYTNDPNDFGILYDNQKGINQVLIDAHKRGYQITAHAQGDRAIEMVLNCIEAALNERPKANHRHRIEHAGIAPPDLQKRMKELNVIVIPNPVFMYENGDHYIHFYGDRVNWMYPANDYIESTITAAFGSDAPVVGCDPLLGIHAAVNRKSKHNIQVGERQKIGVLDALKAYTIMGAYASFEEEIKGSLEKGKLADLVVLDKSILNVEKEKIKELQVELTMINGEIVYRSN</sequence>
<protein>
    <recommendedName>
        <fullName evidence="1">Amidohydrolase 3 domain-containing protein</fullName>
    </recommendedName>
</protein>
<gene>
    <name evidence="2" type="ORF">DFR56_105118</name>
</gene>
<accession>A0A2V3W128</accession>
<dbReference type="Gene3D" id="2.30.40.10">
    <property type="entry name" value="Urease, subunit C, domain 1"/>
    <property type="match status" value="1"/>
</dbReference>
<dbReference type="InterPro" id="IPR011059">
    <property type="entry name" value="Metal-dep_hydrolase_composite"/>
</dbReference>
<name>A0A2V3W128_9BACI</name>
<reference evidence="2 3" key="1">
    <citation type="submission" date="2018-05" db="EMBL/GenBank/DDBJ databases">
        <title>Genomic Encyclopedia of Type Strains, Phase IV (KMG-IV): sequencing the most valuable type-strain genomes for metagenomic binning, comparative biology and taxonomic classification.</title>
        <authorList>
            <person name="Goeker M."/>
        </authorList>
    </citation>
    <scope>NUCLEOTIDE SEQUENCE [LARGE SCALE GENOMIC DNA]</scope>
    <source>
        <strain evidence="2 3">DSM 28556</strain>
    </source>
</reference>
<dbReference type="InterPro" id="IPR032466">
    <property type="entry name" value="Metal_Hydrolase"/>
</dbReference>
<dbReference type="Gene3D" id="3.20.20.140">
    <property type="entry name" value="Metal-dependent hydrolases"/>
    <property type="match status" value="1"/>
</dbReference>
<dbReference type="AlphaFoldDB" id="A0A2V3W128"/>
<feature type="domain" description="Amidohydrolase 3" evidence="1">
    <location>
        <begin position="57"/>
        <end position="540"/>
    </location>
</feature>
<dbReference type="OrthoDB" id="9767366at2"/>
<dbReference type="PANTHER" id="PTHR22642:SF2">
    <property type="entry name" value="PROTEIN LONG AFTER FAR-RED 3"/>
    <property type="match status" value="1"/>
</dbReference>
<dbReference type="RefSeq" id="WP_110395069.1">
    <property type="nucleotide sequence ID" value="NZ_JADIJL010000003.1"/>
</dbReference>
<dbReference type="EMBL" id="QJJQ01000005">
    <property type="protein sequence ID" value="PXW87476.1"/>
    <property type="molecule type" value="Genomic_DNA"/>
</dbReference>
<organism evidence="2 3">
    <name type="scientific">Pseudogracilibacillus auburnensis</name>
    <dbReference type="NCBI Taxonomy" id="1494959"/>
    <lineage>
        <taxon>Bacteria</taxon>
        <taxon>Bacillati</taxon>
        <taxon>Bacillota</taxon>
        <taxon>Bacilli</taxon>
        <taxon>Bacillales</taxon>
        <taxon>Bacillaceae</taxon>
        <taxon>Pseudogracilibacillus</taxon>
    </lineage>
</organism>